<keyword evidence="2" id="KW-1185">Reference proteome</keyword>
<dbReference type="RefSeq" id="WP_281393257.1">
    <property type="nucleotide sequence ID" value="NZ_JACIJF010000013.1"/>
</dbReference>
<dbReference type="AlphaFoldDB" id="A0A840YIC7"/>
<reference evidence="1 2" key="1">
    <citation type="submission" date="2020-08" db="EMBL/GenBank/DDBJ databases">
        <title>Genomic Encyclopedia of Type Strains, Phase IV (KMG-IV): sequencing the most valuable type-strain genomes for metagenomic binning, comparative biology and taxonomic classification.</title>
        <authorList>
            <person name="Goeker M."/>
        </authorList>
    </citation>
    <scope>NUCLEOTIDE SEQUENCE [LARGE SCALE GENOMIC DNA]</scope>
    <source>
        <strain evidence="1 2">DSM 26736</strain>
    </source>
</reference>
<protein>
    <submittedName>
        <fullName evidence="1">Uncharacterized protein</fullName>
    </submittedName>
</protein>
<comment type="caution">
    <text evidence="1">The sequence shown here is derived from an EMBL/GenBank/DDBJ whole genome shotgun (WGS) entry which is preliminary data.</text>
</comment>
<dbReference type="Proteomes" id="UP000527143">
    <property type="component" value="Unassembled WGS sequence"/>
</dbReference>
<dbReference type="EMBL" id="JACIJF010000013">
    <property type="protein sequence ID" value="MBB5712185.1"/>
    <property type="molecule type" value="Genomic_DNA"/>
</dbReference>
<sequence>MSDFEYFRSRALDARIAAMRAATMTAFGAHMDMVREYERRSLSF</sequence>
<organism evidence="1 2">
    <name type="scientific">Sphingomonas xinjiangensis</name>
    <dbReference type="NCBI Taxonomy" id="643568"/>
    <lineage>
        <taxon>Bacteria</taxon>
        <taxon>Pseudomonadati</taxon>
        <taxon>Pseudomonadota</taxon>
        <taxon>Alphaproteobacteria</taxon>
        <taxon>Sphingomonadales</taxon>
        <taxon>Sphingomonadaceae</taxon>
        <taxon>Sphingomonas</taxon>
    </lineage>
</organism>
<evidence type="ECO:0000313" key="1">
    <source>
        <dbReference type="EMBL" id="MBB5712185.1"/>
    </source>
</evidence>
<name>A0A840YIC7_9SPHN</name>
<proteinExistence type="predicted"/>
<accession>A0A840YIC7</accession>
<gene>
    <name evidence="1" type="ORF">FHT02_003442</name>
</gene>
<evidence type="ECO:0000313" key="2">
    <source>
        <dbReference type="Proteomes" id="UP000527143"/>
    </source>
</evidence>